<keyword evidence="8 12" id="KW-0028">Amino-acid biosynthesis</keyword>
<evidence type="ECO:0000256" key="12">
    <source>
        <dbReference type="HAMAP-Rule" id="MF_01014"/>
    </source>
</evidence>
<reference evidence="16" key="2">
    <citation type="journal article" date="2021" name="Sci. Rep.">
        <title>The distribution of antibiotic resistance genes in chicken gut microbiota commensals.</title>
        <authorList>
            <person name="Juricova H."/>
            <person name="Matiasovicova J."/>
            <person name="Kubasova T."/>
            <person name="Cejkova D."/>
            <person name="Rychlik I."/>
        </authorList>
    </citation>
    <scope>NUCLEOTIDE SEQUENCE</scope>
    <source>
        <strain evidence="16">An559</strain>
    </source>
</reference>
<evidence type="ECO:0000256" key="9">
    <source>
        <dbReference type="ARBA" id="ARBA00023102"/>
    </source>
</evidence>
<keyword evidence="10 12" id="KW-0413">Isomerase</keyword>
<dbReference type="GO" id="GO:0000105">
    <property type="term" value="P:L-histidine biosynthetic process"/>
    <property type="evidence" value="ECO:0007669"/>
    <property type="project" value="UniProtKB-UniRule"/>
</dbReference>
<dbReference type="Pfam" id="PF00977">
    <property type="entry name" value="His_biosynth"/>
    <property type="match status" value="1"/>
</dbReference>
<dbReference type="InterPro" id="IPR006062">
    <property type="entry name" value="His_biosynth"/>
</dbReference>
<dbReference type="FunFam" id="3.20.20.70:FF:000009">
    <property type="entry name" value="1-(5-phosphoribosyl)-5-[(5-phosphoribosylamino)methylideneamino] imidazole-4-carboxamide isomerase"/>
    <property type="match status" value="1"/>
</dbReference>
<evidence type="ECO:0000256" key="1">
    <source>
        <dbReference type="ARBA" id="ARBA00000901"/>
    </source>
</evidence>
<dbReference type="GO" id="GO:0003949">
    <property type="term" value="F:1-(5-phosphoribosyl)-5-[(5-phosphoribosylamino)methylideneamino]imidazole-4-carboxamide isomerase activity"/>
    <property type="evidence" value="ECO:0007669"/>
    <property type="project" value="UniProtKB-UniRule"/>
</dbReference>
<evidence type="ECO:0000256" key="4">
    <source>
        <dbReference type="ARBA" id="ARBA00009667"/>
    </source>
</evidence>
<proteinExistence type="inferred from homology"/>
<dbReference type="GO" id="GO:0000162">
    <property type="term" value="P:L-tryptophan biosynthetic process"/>
    <property type="evidence" value="ECO:0007669"/>
    <property type="project" value="TreeGrafter"/>
</dbReference>
<accession>A0A938X7B3</accession>
<evidence type="ECO:0000256" key="14">
    <source>
        <dbReference type="RuleBase" id="RU003658"/>
    </source>
</evidence>
<evidence type="ECO:0000256" key="2">
    <source>
        <dbReference type="ARBA" id="ARBA00004496"/>
    </source>
</evidence>
<evidence type="ECO:0000256" key="7">
    <source>
        <dbReference type="ARBA" id="ARBA00022490"/>
    </source>
</evidence>
<dbReference type="PANTHER" id="PTHR43090">
    <property type="entry name" value="1-(5-PHOSPHORIBOSYL)-5-[(5-PHOSPHORIBOSYLAMINO)METHYLIDENEAMINO] IMIDAZOLE-4-CARBOXAMIDE ISOMERASE"/>
    <property type="match status" value="1"/>
</dbReference>
<keyword evidence="17" id="KW-1185">Reference proteome</keyword>
<sequence length="261" mass="28469">MIIYPAIDIQNGECVRLTKGDFATSERVAADPIETAKQFEAAGATYLHMVDLDGAKNAMAQNRDVFVSVARETGLKIELGGGIRDMNTAAYYLENGIDRIILGSMAVKNPKLLAELVREYGDRIIVGIDAEDGMVKTEGWLASGRVNYITLAKEMFHIGVKHLIYTDISRDGTLTGPNLADLKKLREAVRMNIIASGGIRNVEDIRALAKIKMYGAICGKSLYKGTLDLKEAIEAAAQVEAQRAQQRPRPAGGKRKCSPNE</sequence>
<comment type="similarity">
    <text evidence="4 12 13">Belongs to the HisA/HisF family.</text>
</comment>
<name>A0A938X7B3_9FIRM</name>
<dbReference type="InterPro" id="IPR023016">
    <property type="entry name" value="HisA/PriA"/>
</dbReference>
<dbReference type="SUPFAM" id="SSF51366">
    <property type="entry name" value="Ribulose-phoshate binding barrel"/>
    <property type="match status" value="1"/>
</dbReference>
<dbReference type="CDD" id="cd04732">
    <property type="entry name" value="HisA"/>
    <property type="match status" value="1"/>
</dbReference>
<feature type="active site" description="Proton donor" evidence="12">
    <location>
        <position position="129"/>
    </location>
</feature>
<dbReference type="Proteomes" id="UP000774750">
    <property type="component" value="Unassembled WGS sequence"/>
</dbReference>
<evidence type="ECO:0000256" key="5">
    <source>
        <dbReference type="ARBA" id="ARBA00012550"/>
    </source>
</evidence>
<dbReference type="AlphaFoldDB" id="A0A938X7B3"/>
<evidence type="ECO:0000256" key="10">
    <source>
        <dbReference type="ARBA" id="ARBA00023235"/>
    </source>
</evidence>
<comment type="catalytic activity">
    <reaction evidence="1 12 14">
        <text>1-(5-phospho-beta-D-ribosyl)-5-[(5-phospho-beta-D-ribosylamino)methylideneamino]imidazole-4-carboxamide = 5-[(5-phospho-1-deoxy-D-ribulos-1-ylimino)methylamino]-1-(5-phospho-beta-D-ribosyl)imidazole-4-carboxamide</text>
        <dbReference type="Rhea" id="RHEA:15469"/>
        <dbReference type="ChEBI" id="CHEBI:58435"/>
        <dbReference type="ChEBI" id="CHEBI:58525"/>
        <dbReference type="EC" id="5.3.1.16"/>
    </reaction>
</comment>
<dbReference type="RefSeq" id="WP_204446830.1">
    <property type="nucleotide sequence ID" value="NZ_JACJKY010000012.1"/>
</dbReference>
<evidence type="ECO:0000256" key="11">
    <source>
        <dbReference type="ARBA" id="ARBA00030547"/>
    </source>
</evidence>
<evidence type="ECO:0000256" key="3">
    <source>
        <dbReference type="ARBA" id="ARBA00005133"/>
    </source>
</evidence>
<evidence type="ECO:0000256" key="8">
    <source>
        <dbReference type="ARBA" id="ARBA00022605"/>
    </source>
</evidence>
<dbReference type="InterPro" id="IPR006063">
    <property type="entry name" value="HisA_bact_arch"/>
</dbReference>
<dbReference type="EMBL" id="JACJKY010000012">
    <property type="protein sequence ID" value="MBM6921183.1"/>
    <property type="molecule type" value="Genomic_DNA"/>
</dbReference>
<dbReference type="EC" id="5.3.1.16" evidence="5 12"/>
<feature type="compositionally biased region" description="Low complexity" evidence="15">
    <location>
        <begin position="240"/>
        <end position="251"/>
    </location>
</feature>
<dbReference type="Gene3D" id="3.20.20.70">
    <property type="entry name" value="Aldolase class I"/>
    <property type="match status" value="1"/>
</dbReference>
<comment type="pathway">
    <text evidence="3 12 14">Amino-acid biosynthesis; L-histidine biosynthesis; L-histidine from 5-phospho-alpha-D-ribose 1-diphosphate: step 4/9.</text>
</comment>
<keyword evidence="9 12" id="KW-0368">Histidine biosynthesis</keyword>
<evidence type="ECO:0000313" key="17">
    <source>
        <dbReference type="Proteomes" id="UP000774750"/>
    </source>
</evidence>
<dbReference type="InterPro" id="IPR011060">
    <property type="entry name" value="RibuloseP-bd_barrel"/>
</dbReference>
<feature type="region of interest" description="Disordered" evidence="15">
    <location>
        <begin position="240"/>
        <end position="261"/>
    </location>
</feature>
<dbReference type="PANTHER" id="PTHR43090:SF2">
    <property type="entry name" value="1-(5-PHOSPHORIBOSYL)-5-[(5-PHOSPHORIBOSYLAMINO)METHYLIDENEAMINO] IMIDAZOLE-4-CARBOXAMIDE ISOMERASE"/>
    <property type="match status" value="1"/>
</dbReference>
<comment type="subcellular location">
    <subcellularLocation>
        <location evidence="2 12 14">Cytoplasm</location>
    </subcellularLocation>
</comment>
<reference evidence="16" key="1">
    <citation type="submission" date="2020-08" db="EMBL/GenBank/DDBJ databases">
        <authorList>
            <person name="Cejkova D."/>
            <person name="Kubasova T."/>
            <person name="Jahodarova E."/>
            <person name="Rychlik I."/>
        </authorList>
    </citation>
    <scope>NUCLEOTIDE SEQUENCE</scope>
    <source>
        <strain evidence="16">An559</strain>
    </source>
</reference>
<dbReference type="InterPro" id="IPR013785">
    <property type="entry name" value="Aldolase_TIM"/>
</dbReference>
<feature type="active site" description="Proton acceptor" evidence="12">
    <location>
        <position position="8"/>
    </location>
</feature>
<evidence type="ECO:0000256" key="15">
    <source>
        <dbReference type="SAM" id="MobiDB-lite"/>
    </source>
</evidence>
<dbReference type="GO" id="GO:0005737">
    <property type="term" value="C:cytoplasm"/>
    <property type="evidence" value="ECO:0007669"/>
    <property type="project" value="UniProtKB-SubCell"/>
</dbReference>
<evidence type="ECO:0000256" key="6">
    <source>
        <dbReference type="ARBA" id="ARBA00018464"/>
    </source>
</evidence>
<keyword evidence="7 12" id="KW-0963">Cytoplasm</keyword>
<evidence type="ECO:0000256" key="13">
    <source>
        <dbReference type="RuleBase" id="RU003657"/>
    </source>
</evidence>
<evidence type="ECO:0000313" key="16">
    <source>
        <dbReference type="EMBL" id="MBM6921183.1"/>
    </source>
</evidence>
<comment type="caution">
    <text evidence="16">The sequence shown here is derived from an EMBL/GenBank/DDBJ whole genome shotgun (WGS) entry which is preliminary data.</text>
</comment>
<protein>
    <recommendedName>
        <fullName evidence="6 12">1-(5-phosphoribosyl)-5-[(5-phosphoribosylamino)methylideneamino] imidazole-4-carboxamide isomerase</fullName>
        <ecNumber evidence="5 12">5.3.1.16</ecNumber>
    </recommendedName>
    <alternativeName>
        <fullName evidence="11 12">Phosphoribosylformimino-5-aminoimidazole carboxamide ribotide isomerase</fullName>
    </alternativeName>
</protein>
<dbReference type="InterPro" id="IPR044524">
    <property type="entry name" value="Isoase_HisA-like"/>
</dbReference>
<gene>
    <name evidence="12 16" type="primary">hisA</name>
    <name evidence="16" type="ORF">H6A12_08460</name>
</gene>
<feature type="compositionally biased region" description="Basic residues" evidence="15">
    <location>
        <begin position="252"/>
        <end position="261"/>
    </location>
</feature>
<dbReference type="NCBIfam" id="TIGR00007">
    <property type="entry name" value="1-(5-phosphoribosyl)-5-[(5-phosphoribosylamino)methylideneamino]imidazole-4-carboxamide isomerase"/>
    <property type="match status" value="1"/>
</dbReference>
<organism evidence="16 17">
    <name type="scientific">Merdimmobilis hominis</name>
    <dbReference type="NCBI Taxonomy" id="2897707"/>
    <lineage>
        <taxon>Bacteria</taxon>
        <taxon>Bacillati</taxon>
        <taxon>Bacillota</taxon>
        <taxon>Clostridia</taxon>
        <taxon>Eubacteriales</taxon>
        <taxon>Oscillospiraceae</taxon>
        <taxon>Merdimmobilis</taxon>
    </lineage>
</organism>
<dbReference type="HAMAP" id="MF_01014">
    <property type="entry name" value="HisA"/>
    <property type="match status" value="1"/>
</dbReference>